<feature type="region of interest" description="Disordered" evidence="1">
    <location>
        <begin position="23"/>
        <end position="71"/>
    </location>
</feature>
<dbReference type="EMBL" id="KC977571">
    <property type="protein sequence ID" value="ATE82296.1"/>
    <property type="molecule type" value="Genomic_DNA"/>
</dbReference>
<sequence>MMPQGSRQGSVFCRWLPHGRELLRTHKTNRRAAGPATASRKKKEKKEEEGCTSLSVRHPTRKKRGDDREGRMRVAILRTDDAQEEKPRRTMGGTQSASTGFATNQYAIDRNAGWIDFGGVREAVLGCVDPNTGTVDMGDLLRLEYVHNRRLASEAMALIDTESTFSIVVASLPGTAVPTRLEAQSGGRLLITAPKGRRWTWTRQEVADAVAAAFVAYRHGD</sequence>
<reference evidence="2 3" key="1">
    <citation type="journal article" date="2013" name="Science">
        <title>Pandoraviruses: amoeba viruses with genomes up to 2.5 Mb reaching that of parasitic eukaryotes.</title>
        <authorList>
            <person name="Philippe N."/>
            <person name="Legendre M."/>
            <person name="Doutre G."/>
            <person name="Coute Y."/>
            <person name="Poirot O."/>
            <person name="Lescot M."/>
            <person name="Arslan D."/>
            <person name="Seltzer V."/>
            <person name="Bertaux L."/>
            <person name="Bruley C."/>
            <person name="Garin J."/>
            <person name="Claverie J.M."/>
            <person name="Abergel C."/>
        </authorList>
    </citation>
    <scope>NUCLEOTIDE SEQUENCE [LARGE SCALE GENOMIC DNA]</scope>
</reference>
<evidence type="ECO:0000313" key="2">
    <source>
        <dbReference type="EMBL" id="ATE82296.1"/>
    </source>
</evidence>
<dbReference type="RefSeq" id="YP_009430135.1">
    <property type="nucleotide sequence ID" value="NC_022098.1"/>
</dbReference>
<evidence type="ECO:0000313" key="3">
    <source>
        <dbReference type="Proteomes" id="UP000204584"/>
    </source>
</evidence>
<keyword evidence="3" id="KW-1185">Reference proteome</keyword>
<dbReference type="GeneID" id="34568394"/>
<gene>
    <name evidence="2" type="ORF">psal_cds_1230</name>
</gene>
<dbReference type="Proteomes" id="UP000204584">
    <property type="component" value="Segment"/>
</dbReference>
<protein>
    <submittedName>
        <fullName evidence="2">Uncharacterized protein</fullName>
    </submittedName>
</protein>
<accession>A0A291AU16</accession>
<organism evidence="2 3">
    <name type="scientific">Pandoravirus salinus</name>
    <dbReference type="NCBI Taxonomy" id="1349410"/>
    <lineage>
        <taxon>Viruses</taxon>
        <taxon>Pandoravirus</taxon>
    </lineage>
</organism>
<evidence type="ECO:0000256" key="1">
    <source>
        <dbReference type="SAM" id="MobiDB-lite"/>
    </source>
</evidence>
<name>A0A291AU16_9VIRU</name>
<proteinExistence type="predicted"/>
<dbReference type="KEGG" id="vg:34568394"/>